<comment type="caution">
    <text evidence="10">The sequence shown here is derived from an EMBL/GenBank/DDBJ whole genome shotgun (WGS) entry which is preliminary data.</text>
</comment>
<evidence type="ECO:0000256" key="8">
    <source>
        <dbReference type="ARBA" id="ARBA00035528"/>
    </source>
</evidence>
<dbReference type="InterPro" id="IPR009068">
    <property type="entry name" value="uS15_NS1_RNA-bd_sf"/>
</dbReference>
<evidence type="ECO:0000256" key="9">
    <source>
        <dbReference type="RuleBase" id="RU003919"/>
    </source>
</evidence>
<dbReference type="SMART" id="SM01387">
    <property type="entry name" value="Ribosomal_S15"/>
    <property type="match status" value="1"/>
</dbReference>
<feature type="non-terminal residue" evidence="10">
    <location>
        <position position="138"/>
    </location>
</feature>
<evidence type="ECO:0000313" key="11">
    <source>
        <dbReference type="Proteomes" id="UP000475037"/>
    </source>
</evidence>
<evidence type="ECO:0000256" key="5">
    <source>
        <dbReference type="ARBA" id="ARBA00023128"/>
    </source>
</evidence>
<dbReference type="EMBL" id="VOAJ01003719">
    <property type="protein sequence ID" value="KAF0878932.1"/>
    <property type="molecule type" value="Genomic_DNA"/>
</dbReference>
<comment type="subcellular location">
    <subcellularLocation>
        <location evidence="1">Mitochondrion</location>
    </subcellularLocation>
</comment>
<dbReference type="InterPro" id="IPR000589">
    <property type="entry name" value="Ribosomal_uS15"/>
</dbReference>
<sequence length="138" mass="16051">YATQKPAQPCQENDMPPFMLLKDYQNIPAIEKCDNVVRRFWSLEMAHEQQQLKVKQEQLMNKTVVDPEDTSSLEAGIVALTVKICNYEEHMHKLYKDKAHKHYVLVSINQRKKMLKNLRPGIVSSRSCASRGIEYTFP</sequence>
<keyword evidence="3" id="KW-0809">Transit peptide</keyword>
<proteinExistence type="inferred from homology"/>
<dbReference type="PANTHER" id="PTHR46685:SF1">
    <property type="entry name" value="SMALL RIBOSOMAL SUBUNIT PROTEIN US15M"/>
    <property type="match status" value="1"/>
</dbReference>
<keyword evidence="11" id="KW-1185">Reference proteome</keyword>
<reference evidence="10 11" key="1">
    <citation type="submission" date="2019-11" db="EMBL/GenBank/DDBJ databases">
        <authorList>
            <person name="Yang C."/>
            <person name="Li F."/>
        </authorList>
    </citation>
    <scope>NUCLEOTIDE SEQUENCE [LARGE SCALE GENOMIC DNA]</scope>
    <source>
        <strain evidence="10">KB4526</strain>
        <tissue evidence="10">Muscle</tissue>
    </source>
</reference>
<accession>A0A6G1ATT3</accession>
<dbReference type="Pfam" id="PF00312">
    <property type="entry name" value="Ribosomal_S15"/>
    <property type="match status" value="1"/>
</dbReference>
<feature type="non-terminal residue" evidence="10">
    <location>
        <position position="1"/>
    </location>
</feature>
<dbReference type="InterPro" id="IPR052137">
    <property type="entry name" value="uS15_ribosomal"/>
</dbReference>
<keyword evidence="6 9" id="KW-0687">Ribonucleoprotein</keyword>
<evidence type="ECO:0000256" key="4">
    <source>
        <dbReference type="ARBA" id="ARBA00022980"/>
    </source>
</evidence>
<dbReference type="GO" id="GO:0005763">
    <property type="term" value="C:mitochondrial small ribosomal subunit"/>
    <property type="evidence" value="ECO:0007669"/>
    <property type="project" value="TreeGrafter"/>
</dbReference>
<evidence type="ECO:0000256" key="6">
    <source>
        <dbReference type="ARBA" id="ARBA00023274"/>
    </source>
</evidence>
<keyword evidence="4 9" id="KW-0689">Ribosomal protein</keyword>
<dbReference type="GO" id="GO:0032543">
    <property type="term" value="P:mitochondrial translation"/>
    <property type="evidence" value="ECO:0007669"/>
    <property type="project" value="TreeGrafter"/>
</dbReference>
<dbReference type="Gene3D" id="1.10.287.10">
    <property type="entry name" value="S15/NS1, RNA-binding"/>
    <property type="match status" value="1"/>
</dbReference>
<evidence type="ECO:0000256" key="7">
    <source>
        <dbReference type="ARBA" id="ARBA00035249"/>
    </source>
</evidence>
<dbReference type="GO" id="GO:0003723">
    <property type="term" value="F:RNA binding"/>
    <property type="evidence" value="ECO:0007669"/>
    <property type="project" value="TreeGrafter"/>
</dbReference>
<dbReference type="PANTHER" id="PTHR46685">
    <property type="entry name" value="28S RIBOSOMAL PROTEIN S15, MITOCHONDRIAL"/>
    <property type="match status" value="1"/>
</dbReference>
<evidence type="ECO:0000256" key="2">
    <source>
        <dbReference type="ARBA" id="ARBA00008434"/>
    </source>
</evidence>
<protein>
    <recommendedName>
        <fullName evidence="7">Small ribosomal subunit protein uS15m</fullName>
    </recommendedName>
    <alternativeName>
        <fullName evidence="8">28S ribosomal protein S15, mitochondrial</fullName>
    </alternativeName>
</protein>
<dbReference type="GO" id="GO:0003735">
    <property type="term" value="F:structural constituent of ribosome"/>
    <property type="evidence" value="ECO:0007669"/>
    <property type="project" value="InterPro"/>
</dbReference>
<gene>
    <name evidence="10" type="primary">Mrps15_1</name>
    <name evidence="10" type="ORF">FOF47_R21508</name>
</gene>
<evidence type="ECO:0000313" key="10">
    <source>
        <dbReference type="EMBL" id="KAF0878932.1"/>
    </source>
</evidence>
<dbReference type="Proteomes" id="UP000475037">
    <property type="component" value="Unassembled WGS sequence"/>
</dbReference>
<comment type="similarity">
    <text evidence="2 9">Belongs to the universal ribosomal protein uS15 family.</text>
</comment>
<dbReference type="SUPFAM" id="SSF47060">
    <property type="entry name" value="S15/NS1 RNA-binding domain"/>
    <property type="match status" value="1"/>
</dbReference>
<evidence type="ECO:0000256" key="3">
    <source>
        <dbReference type="ARBA" id="ARBA00022946"/>
    </source>
</evidence>
<evidence type="ECO:0000256" key="1">
    <source>
        <dbReference type="ARBA" id="ARBA00004173"/>
    </source>
</evidence>
<dbReference type="AlphaFoldDB" id="A0A6G1ATT3"/>
<name>A0A6G1ATT3_CROCR</name>
<keyword evidence="5" id="KW-0496">Mitochondrion</keyword>
<organism evidence="10 11">
    <name type="scientific">Crocuta crocuta</name>
    <name type="common">Spotted hyena</name>
    <dbReference type="NCBI Taxonomy" id="9678"/>
    <lineage>
        <taxon>Eukaryota</taxon>
        <taxon>Metazoa</taxon>
        <taxon>Chordata</taxon>
        <taxon>Craniata</taxon>
        <taxon>Vertebrata</taxon>
        <taxon>Euteleostomi</taxon>
        <taxon>Mammalia</taxon>
        <taxon>Eutheria</taxon>
        <taxon>Laurasiatheria</taxon>
        <taxon>Carnivora</taxon>
        <taxon>Feliformia</taxon>
        <taxon>Hyaenidae</taxon>
        <taxon>Crocuta</taxon>
    </lineage>
</organism>